<organism evidence="1 2">
    <name type="scientific">Ceratobasidium theobromae</name>
    <dbReference type="NCBI Taxonomy" id="1582974"/>
    <lineage>
        <taxon>Eukaryota</taxon>
        <taxon>Fungi</taxon>
        <taxon>Dikarya</taxon>
        <taxon>Basidiomycota</taxon>
        <taxon>Agaricomycotina</taxon>
        <taxon>Agaricomycetes</taxon>
        <taxon>Cantharellales</taxon>
        <taxon>Ceratobasidiaceae</taxon>
        <taxon>Ceratobasidium</taxon>
    </lineage>
</organism>
<evidence type="ECO:0000313" key="2">
    <source>
        <dbReference type="Proteomes" id="UP000383932"/>
    </source>
</evidence>
<dbReference type="EMBL" id="SSOP01001074">
    <property type="protein sequence ID" value="KAB5587463.1"/>
    <property type="molecule type" value="Genomic_DNA"/>
</dbReference>
<reference evidence="1 2" key="1">
    <citation type="journal article" date="2019" name="Fungal Biol. Biotechnol.">
        <title>Draft genome sequence of fastidious pathogen Ceratobasidium theobromae, which causes vascular-streak dieback in Theobroma cacao.</title>
        <authorList>
            <person name="Ali S.S."/>
            <person name="Asman A."/>
            <person name="Shao J."/>
            <person name="Firmansyah A.P."/>
            <person name="Susilo A.W."/>
            <person name="Rosmana A."/>
            <person name="McMahon P."/>
            <person name="Junaid M."/>
            <person name="Guest D."/>
            <person name="Kheng T.Y."/>
            <person name="Meinhardt L.W."/>
            <person name="Bailey B.A."/>
        </authorList>
    </citation>
    <scope>NUCLEOTIDE SEQUENCE [LARGE SCALE GENOMIC DNA]</scope>
    <source>
        <strain evidence="1 2">CT2</strain>
    </source>
</reference>
<evidence type="ECO:0000313" key="1">
    <source>
        <dbReference type="EMBL" id="KAB5587463.1"/>
    </source>
</evidence>
<proteinExistence type="predicted"/>
<protein>
    <submittedName>
        <fullName evidence="1">Uncharacterized protein</fullName>
    </submittedName>
</protein>
<name>A0A5N5Q7K7_9AGAM</name>
<dbReference type="Proteomes" id="UP000383932">
    <property type="component" value="Unassembled WGS sequence"/>
</dbReference>
<sequence>MWKPIPRVQYRDLESLKDTEPLLYYTGLVEMPATSDPLRILVACALEEFQKDQKDLYKIPEVYRLRIMDEGMGPPRMPFKSLQANQEYPKTWARYLVFLCRLYELEIMNDNRYRVEFTREQRQCLDAARKYYHQEGTRPAADRMLTDIGRWFLSPPDINTFSHLAEDSFRDPTVRFAALINLKPDGSFVTPDIVLHRLAQCKYMIRHHTFWWARFHQKRKSKPVDLYVFIPYLDTCH</sequence>
<accession>A0A5N5Q7K7</accession>
<dbReference type="AlphaFoldDB" id="A0A5N5Q7K7"/>
<comment type="caution">
    <text evidence="1">The sequence shown here is derived from an EMBL/GenBank/DDBJ whole genome shotgun (WGS) entry which is preliminary data.</text>
</comment>
<gene>
    <name evidence="1" type="ORF">CTheo_9099</name>
</gene>
<dbReference type="OrthoDB" id="3315305at2759"/>
<keyword evidence="2" id="KW-1185">Reference proteome</keyword>